<dbReference type="Proteomes" id="UP001430848">
    <property type="component" value="Unassembled WGS sequence"/>
</dbReference>
<evidence type="ECO:0000313" key="1">
    <source>
        <dbReference type="EMBL" id="KAK7735403.1"/>
    </source>
</evidence>
<name>A0ABR1PF63_DIAER</name>
<evidence type="ECO:0000313" key="2">
    <source>
        <dbReference type="Proteomes" id="UP001430848"/>
    </source>
</evidence>
<sequence length="278" mass="31278">MDTLNLACTADPTNSRQPSSASFRSSLSRVLPLLRSGRKLERLFFLGSPGPYLAFPFENLLEVNLINCHFVRPELRHLLQRCRRLRKFVCAGGATACEVIQALEPAHSSLEVLGMDLRRWAGPRRLRIPTLEQFVALKVLYIDLICVWDWRAGNDTDSPPSPDMLFTTLLPESIEEIALFGMGSNAGAYGFEVEAHVSRLASDRKENGRFQQLRQLRCQGFWPFGYDVDPRLVANDDIVPRVTALNDAKTILEDNGVEVIFDAEGDSDLEFGNIISFY</sequence>
<protein>
    <recommendedName>
        <fullName evidence="3">F-box domain-containing protein</fullName>
    </recommendedName>
</protein>
<reference evidence="1 2" key="1">
    <citation type="submission" date="2024-02" db="EMBL/GenBank/DDBJ databases">
        <title>De novo assembly and annotation of 12 fungi associated with fruit tree decline syndrome in Ontario, Canada.</title>
        <authorList>
            <person name="Sulman M."/>
            <person name="Ellouze W."/>
            <person name="Ilyukhin E."/>
        </authorList>
    </citation>
    <scope>NUCLEOTIDE SEQUENCE [LARGE SCALE GENOMIC DNA]</scope>
    <source>
        <strain evidence="1 2">M169</strain>
    </source>
</reference>
<keyword evidence="2" id="KW-1185">Reference proteome</keyword>
<gene>
    <name evidence="1" type="ORF">SLS63_003873</name>
</gene>
<accession>A0ABR1PF63</accession>
<comment type="caution">
    <text evidence="1">The sequence shown here is derived from an EMBL/GenBank/DDBJ whole genome shotgun (WGS) entry which is preliminary data.</text>
</comment>
<organism evidence="1 2">
    <name type="scientific">Diaporthe eres</name>
    <name type="common">Phomopsis oblonga</name>
    <dbReference type="NCBI Taxonomy" id="83184"/>
    <lineage>
        <taxon>Eukaryota</taxon>
        <taxon>Fungi</taxon>
        <taxon>Dikarya</taxon>
        <taxon>Ascomycota</taxon>
        <taxon>Pezizomycotina</taxon>
        <taxon>Sordariomycetes</taxon>
        <taxon>Sordariomycetidae</taxon>
        <taxon>Diaporthales</taxon>
        <taxon>Diaporthaceae</taxon>
        <taxon>Diaporthe</taxon>
        <taxon>Diaporthe eres species complex</taxon>
    </lineage>
</organism>
<proteinExistence type="predicted"/>
<evidence type="ECO:0008006" key="3">
    <source>
        <dbReference type="Google" id="ProtNLM"/>
    </source>
</evidence>
<dbReference type="EMBL" id="JAKNSF020000013">
    <property type="protein sequence ID" value="KAK7735403.1"/>
    <property type="molecule type" value="Genomic_DNA"/>
</dbReference>